<proteinExistence type="predicted"/>
<sequence length="173" mass="20010">MHKNTKDSAKQENPFVFSSADICMFFDISRETLSGWAKKGAPKESRGYWDLKKLIQWKYGEGDTKELSQESRKLRADVRFREAKADMIEIDKLEKVGQYVAVEDIEKTLTETFNRVKQGLLFMGHRIATELNAQYPEMALDAKRLVNEEVEKGLMQFAETGSYSKKLKRKTNT</sequence>
<name>A0ABS8HX84_9FIRM</name>
<dbReference type="Proteomes" id="UP001165492">
    <property type="component" value="Unassembled WGS sequence"/>
</dbReference>
<comment type="caution">
    <text evidence="1">The sequence shown here is derived from an EMBL/GenBank/DDBJ whole genome shotgun (WGS) entry which is preliminary data.</text>
</comment>
<keyword evidence="2" id="KW-1185">Reference proteome</keyword>
<evidence type="ECO:0000313" key="1">
    <source>
        <dbReference type="EMBL" id="MCC5467635.1"/>
    </source>
</evidence>
<dbReference type="EMBL" id="JAJHJB010000037">
    <property type="protein sequence ID" value="MCC5467635.1"/>
    <property type="molecule type" value="Genomic_DNA"/>
</dbReference>
<evidence type="ECO:0000313" key="2">
    <source>
        <dbReference type="Proteomes" id="UP001165492"/>
    </source>
</evidence>
<gene>
    <name evidence="1" type="ORF">LMF89_20070</name>
</gene>
<protein>
    <submittedName>
        <fullName evidence="1">Terminase small subunit</fullName>
    </submittedName>
</protein>
<accession>A0ABS8HX84</accession>
<dbReference type="RefSeq" id="WP_229536602.1">
    <property type="nucleotide sequence ID" value="NZ_JAJHJB010000037.1"/>
</dbReference>
<reference evidence="1" key="1">
    <citation type="submission" date="2021-11" db="EMBL/GenBank/DDBJ databases">
        <title>Description of a new species Pelosinus isolated from the bottom sediments of Lake Baikal.</title>
        <authorList>
            <person name="Zakharyuk A."/>
        </authorList>
    </citation>
    <scope>NUCLEOTIDE SEQUENCE</scope>
    <source>
        <strain evidence="1">Bkl1</strain>
    </source>
</reference>
<organism evidence="1 2">
    <name type="scientific">Pelosinus baikalensis</name>
    <dbReference type="NCBI Taxonomy" id="2892015"/>
    <lineage>
        <taxon>Bacteria</taxon>
        <taxon>Bacillati</taxon>
        <taxon>Bacillota</taxon>
        <taxon>Negativicutes</taxon>
        <taxon>Selenomonadales</taxon>
        <taxon>Sporomusaceae</taxon>
        <taxon>Pelosinus</taxon>
    </lineage>
</organism>